<accession>S8DKY3</accession>
<keyword evidence="3" id="KW-1185">Reference proteome</keyword>
<gene>
    <name evidence="2" type="ORF">M569_11269</name>
</gene>
<reference evidence="2 3" key="1">
    <citation type="journal article" date="2013" name="BMC Genomics">
        <title>The miniature genome of a carnivorous plant Genlisea aurea contains a low number of genes and short non-coding sequences.</title>
        <authorList>
            <person name="Leushkin E.V."/>
            <person name="Sutormin R.A."/>
            <person name="Nabieva E.R."/>
            <person name="Penin A.A."/>
            <person name="Kondrashov A.S."/>
            <person name="Logacheva M.D."/>
        </authorList>
    </citation>
    <scope>NUCLEOTIDE SEQUENCE [LARGE SCALE GENOMIC DNA]</scope>
</reference>
<comment type="caution">
    <text evidence="2">The sequence shown here is derived from an EMBL/GenBank/DDBJ whole genome shotgun (WGS) entry which is preliminary data.</text>
</comment>
<feature type="transmembrane region" description="Helical" evidence="1">
    <location>
        <begin position="104"/>
        <end position="133"/>
    </location>
</feature>
<protein>
    <submittedName>
        <fullName evidence="2">Uncharacterized protein</fullName>
    </submittedName>
</protein>
<evidence type="ECO:0000313" key="3">
    <source>
        <dbReference type="Proteomes" id="UP000015453"/>
    </source>
</evidence>
<evidence type="ECO:0000313" key="2">
    <source>
        <dbReference type="EMBL" id="EPS63513.1"/>
    </source>
</evidence>
<sequence>GDRANGSLAKNPIKVTYFKNESEEACSESSKVQNAVPAPYPVSDDRATRLRAIQDLFKRWLVLLRTSSEPHPVERTVEHPSSIETSDMPKTIHNRERVHLLKSIWCAFLALDAIIKIPLVLFTPMFLAVNLIYGSEVSKELIPLWTLGPLIVALYVKTFQLIFNLYVFTFRQTVKVIKNLPVYSTVAYDYVVSGKLKAAIRKHLFQPVVDVKNMDYKEFTLKKLNDLREWLTEKYLDFVESIWPYYCRAIRFLKRANLL</sequence>
<feature type="transmembrane region" description="Helical" evidence="1">
    <location>
        <begin position="145"/>
        <end position="168"/>
    </location>
</feature>
<keyword evidence="1" id="KW-0472">Membrane</keyword>
<evidence type="ECO:0000256" key="1">
    <source>
        <dbReference type="SAM" id="Phobius"/>
    </source>
</evidence>
<keyword evidence="1" id="KW-0812">Transmembrane</keyword>
<dbReference type="OrthoDB" id="748739at2759"/>
<dbReference type="AlphaFoldDB" id="S8DKY3"/>
<dbReference type="Proteomes" id="UP000015453">
    <property type="component" value="Unassembled WGS sequence"/>
</dbReference>
<dbReference type="PANTHER" id="PTHR48223">
    <property type="entry name" value="DEFECTIVE 2759, PUTATIVE ISOFORM 1-RELATED"/>
    <property type="match status" value="1"/>
</dbReference>
<dbReference type="PANTHER" id="PTHR48223:SF1">
    <property type="entry name" value="ABC TRANSMEMBRANE TYPE-1 DOMAIN-CONTAINING PROTEIN"/>
    <property type="match status" value="1"/>
</dbReference>
<feature type="non-terminal residue" evidence="2">
    <location>
        <position position="1"/>
    </location>
</feature>
<keyword evidence="1" id="KW-1133">Transmembrane helix</keyword>
<name>S8DKY3_9LAMI</name>
<proteinExistence type="predicted"/>
<organism evidence="2 3">
    <name type="scientific">Genlisea aurea</name>
    <dbReference type="NCBI Taxonomy" id="192259"/>
    <lineage>
        <taxon>Eukaryota</taxon>
        <taxon>Viridiplantae</taxon>
        <taxon>Streptophyta</taxon>
        <taxon>Embryophyta</taxon>
        <taxon>Tracheophyta</taxon>
        <taxon>Spermatophyta</taxon>
        <taxon>Magnoliopsida</taxon>
        <taxon>eudicotyledons</taxon>
        <taxon>Gunneridae</taxon>
        <taxon>Pentapetalae</taxon>
        <taxon>asterids</taxon>
        <taxon>lamiids</taxon>
        <taxon>Lamiales</taxon>
        <taxon>Lentibulariaceae</taxon>
        <taxon>Genlisea</taxon>
    </lineage>
</organism>
<dbReference type="EMBL" id="AUSU01005435">
    <property type="protein sequence ID" value="EPS63513.1"/>
    <property type="molecule type" value="Genomic_DNA"/>
</dbReference>